<keyword evidence="1" id="KW-0175">Coiled coil</keyword>
<evidence type="ECO:0000256" key="1">
    <source>
        <dbReference type="SAM" id="Coils"/>
    </source>
</evidence>
<evidence type="ECO:0000313" key="2">
    <source>
        <dbReference type="EMBL" id="BAL81125.1"/>
    </source>
</evidence>
<sequence>MSMGRSIIDEIENLKKIIENAKKVPFSKYITVDRDEILGSLIRIEAMLPDEVKQAVNITKQKDMILQDAYDEKMRILKQAEEEFRKKVSESYIIEEAKKEKEEILKTAMEEGERIRKEALQYANEILAKVEGVLEKALTAIKESKEEIVNEIANRQNY</sequence>
<gene>
    <name evidence="2" type="ordered locus">CSE_09990</name>
</gene>
<evidence type="ECO:0008006" key="4">
    <source>
        <dbReference type="Google" id="ProtNLM"/>
    </source>
</evidence>
<protein>
    <recommendedName>
        <fullName evidence="4">ATPase</fullName>
    </recommendedName>
</protein>
<proteinExistence type="predicted"/>
<dbReference type="Proteomes" id="UP000004793">
    <property type="component" value="Chromosome"/>
</dbReference>
<dbReference type="EMBL" id="AP012051">
    <property type="protein sequence ID" value="BAL81125.1"/>
    <property type="molecule type" value="Genomic_DNA"/>
</dbReference>
<dbReference type="AlphaFoldDB" id="A0A7U6JG80"/>
<dbReference type="KEGG" id="cex:CSE_09990"/>
<evidence type="ECO:0000313" key="3">
    <source>
        <dbReference type="Proteomes" id="UP000004793"/>
    </source>
</evidence>
<accession>A0A7U6JG80</accession>
<reference evidence="2 3" key="1">
    <citation type="submission" date="2011-01" db="EMBL/GenBank/DDBJ databases">
        <title>Whole genome sequence of Caldisericum exile AZM16c01.</title>
        <authorList>
            <person name="Narita-Yamada S."/>
            <person name="Kawakoshi A."/>
            <person name="Nakamura S."/>
            <person name="Sasagawa M."/>
            <person name="Fukada J."/>
            <person name="Sekine M."/>
            <person name="Kato Y."/>
            <person name="Fukai R."/>
            <person name="Sasaki K."/>
            <person name="Hanamaki A."/>
            <person name="Narita H."/>
            <person name="Konno Y."/>
            <person name="Mori K."/>
            <person name="Yamazaki S."/>
            <person name="Suzuki K."/>
            <person name="Fujita N."/>
        </authorList>
    </citation>
    <scope>NUCLEOTIDE SEQUENCE [LARGE SCALE GENOMIC DNA]</scope>
    <source>
        <strain evidence="3">DSM 21853 / NBRC 104410 / AZM16c01</strain>
    </source>
</reference>
<name>A0A7U6JG80_CALEA</name>
<keyword evidence="3" id="KW-1185">Reference proteome</keyword>
<feature type="coiled-coil region" evidence="1">
    <location>
        <begin position="94"/>
        <end position="154"/>
    </location>
</feature>
<organism evidence="2 3">
    <name type="scientific">Caldisericum exile (strain DSM 21853 / NBRC 104410 / AZM16c01)</name>
    <dbReference type="NCBI Taxonomy" id="511051"/>
    <lineage>
        <taxon>Bacteria</taxon>
        <taxon>Pseudomonadati</taxon>
        <taxon>Caldisericota/Cryosericota group</taxon>
        <taxon>Caldisericota</taxon>
        <taxon>Caldisericia</taxon>
        <taxon>Caldisericales</taxon>
        <taxon>Caldisericaceae</taxon>
        <taxon>Caldisericum</taxon>
    </lineage>
</organism>